<dbReference type="SUPFAM" id="SSF56176">
    <property type="entry name" value="FAD-binding/transporter-associated domain-like"/>
    <property type="match status" value="1"/>
</dbReference>
<keyword evidence="3" id="KW-0560">Oxidoreductase</keyword>
<comment type="caution">
    <text evidence="5">The sequence shown here is derived from an EMBL/GenBank/DDBJ whole genome shotgun (WGS) entry which is preliminary data.</text>
</comment>
<dbReference type="InterPro" id="IPR002346">
    <property type="entry name" value="Mopterin_DH_FAD-bd"/>
</dbReference>
<dbReference type="InterPro" id="IPR016167">
    <property type="entry name" value="FAD-bd_PCMH_sub1"/>
</dbReference>
<dbReference type="InterPro" id="IPR036683">
    <property type="entry name" value="CO_DH_flav_C_dom_sf"/>
</dbReference>
<dbReference type="PANTHER" id="PTHR42659:SF2">
    <property type="entry name" value="XANTHINE DEHYDROGENASE SUBUNIT C-RELATED"/>
    <property type="match status" value="1"/>
</dbReference>
<dbReference type="PANTHER" id="PTHR42659">
    <property type="entry name" value="XANTHINE DEHYDROGENASE SUBUNIT C-RELATED"/>
    <property type="match status" value="1"/>
</dbReference>
<evidence type="ECO:0000256" key="1">
    <source>
        <dbReference type="ARBA" id="ARBA00022630"/>
    </source>
</evidence>
<name>A0ABW5HKP2_9PSEU</name>
<dbReference type="Gene3D" id="3.30.465.10">
    <property type="match status" value="1"/>
</dbReference>
<dbReference type="SMART" id="SM01092">
    <property type="entry name" value="CO_deh_flav_C"/>
    <property type="match status" value="1"/>
</dbReference>
<dbReference type="Proteomes" id="UP001597483">
    <property type="component" value="Unassembled WGS sequence"/>
</dbReference>
<dbReference type="Gene3D" id="3.30.43.10">
    <property type="entry name" value="Uridine Diphospho-n-acetylenolpyruvylglucosamine Reductase, domain 2"/>
    <property type="match status" value="1"/>
</dbReference>
<dbReference type="PROSITE" id="PS51387">
    <property type="entry name" value="FAD_PCMH"/>
    <property type="match status" value="1"/>
</dbReference>
<evidence type="ECO:0000313" key="5">
    <source>
        <dbReference type="EMBL" id="MFD2473510.1"/>
    </source>
</evidence>
<proteinExistence type="predicted"/>
<dbReference type="InterPro" id="IPR005107">
    <property type="entry name" value="CO_DH_flav_C"/>
</dbReference>
<dbReference type="EMBL" id="JBHUKS010000033">
    <property type="protein sequence ID" value="MFD2473510.1"/>
    <property type="molecule type" value="Genomic_DNA"/>
</dbReference>
<evidence type="ECO:0000256" key="3">
    <source>
        <dbReference type="ARBA" id="ARBA00023002"/>
    </source>
</evidence>
<keyword evidence="1" id="KW-0285">Flavoprotein</keyword>
<dbReference type="InterPro" id="IPR051312">
    <property type="entry name" value="Diverse_Substr_Oxidored"/>
</dbReference>
<gene>
    <name evidence="5" type="ORF">ACFSVL_39340</name>
</gene>
<accession>A0ABW5HKP2</accession>
<evidence type="ECO:0000313" key="6">
    <source>
        <dbReference type="Proteomes" id="UP001597483"/>
    </source>
</evidence>
<sequence>MIPTRFEYLAPRTVAGLVAALDGESRLLAGGTWVVPEMERAESRPRRVVDLRHAGLATISVERSRLRLGAMCTYSDLLASEDVARHAPLLHTMAAGVTGGAALRNQATIGGSVAAARPQSDVPATFVALRANVLVAGPAGVRRVPIAELFLDAGRTALAAAEVITGFEVPSSRAFAHGYVKVKRGGSSWPIATAAVLLRLDDAGCCADVRLVLGGVEPVPLTVDLSGLLGRPLGDEELDAAAAQVAAAVSVPWTDVLAPGEYRAAVAGPVARRALAMARADIGNTRSKTGH</sequence>
<feature type="domain" description="FAD-binding PCMH-type" evidence="4">
    <location>
        <begin position="1"/>
        <end position="174"/>
    </location>
</feature>
<evidence type="ECO:0000259" key="4">
    <source>
        <dbReference type="PROSITE" id="PS51387"/>
    </source>
</evidence>
<dbReference type="InterPro" id="IPR036318">
    <property type="entry name" value="FAD-bd_PCMH-like_sf"/>
</dbReference>
<keyword evidence="6" id="KW-1185">Reference proteome</keyword>
<evidence type="ECO:0000256" key="2">
    <source>
        <dbReference type="ARBA" id="ARBA00022827"/>
    </source>
</evidence>
<dbReference type="InterPro" id="IPR016166">
    <property type="entry name" value="FAD-bd_PCMH"/>
</dbReference>
<protein>
    <submittedName>
        <fullName evidence="5">FAD binding domain-containing protein</fullName>
    </submittedName>
</protein>
<dbReference type="InterPro" id="IPR016169">
    <property type="entry name" value="FAD-bd_PCMH_sub2"/>
</dbReference>
<keyword evidence="2" id="KW-0274">FAD</keyword>
<dbReference type="Gene3D" id="3.30.390.50">
    <property type="entry name" value="CO dehydrogenase flavoprotein, C-terminal domain"/>
    <property type="match status" value="1"/>
</dbReference>
<dbReference type="Pfam" id="PF00941">
    <property type="entry name" value="FAD_binding_5"/>
    <property type="match status" value="1"/>
</dbReference>
<organism evidence="5 6">
    <name type="scientific">Amycolatopsis silviterrae</name>
    <dbReference type="NCBI Taxonomy" id="1656914"/>
    <lineage>
        <taxon>Bacteria</taxon>
        <taxon>Bacillati</taxon>
        <taxon>Actinomycetota</taxon>
        <taxon>Actinomycetes</taxon>
        <taxon>Pseudonocardiales</taxon>
        <taxon>Pseudonocardiaceae</taxon>
        <taxon>Amycolatopsis</taxon>
    </lineage>
</organism>
<dbReference type="Pfam" id="PF03450">
    <property type="entry name" value="CO_deh_flav_C"/>
    <property type="match status" value="1"/>
</dbReference>
<dbReference type="SUPFAM" id="SSF55447">
    <property type="entry name" value="CO dehydrogenase flavoprotein C-terminal domain-like"/>
    <property type="match status" value="1"/>
</dbReference>
<reference evidence="6" key="1">
    <citation type="journal article" date="2019" name="Int. J. Syst. Evol. Microbiol.">
        <title>The Global Catalogue of Microorganisms (GCM) 10K type strain sequencing project: providing services to taxonomists for standard genome sequencing and annotation.</title>
        <authorList>
            <consortium name="The Broad Institute Genomics Platform"/>
            <consortium name="The Broad Institute Genome Sequencing Center for Infectious Disease"/>
            <person name="Wu L."/>
            <person name="Ma J."/>
        </authorList>
    </citation>
    <scope>NUCLEOTIDE SEQUENCE [LARGE SCALE GENOMIC DNA]</scope>
    <source>
        <strain evidence="6">CGMCC 4.7641</strain>
    </source>
</reference>
<dbReference type="RefSeq" id="WP_378312048.1">
    <property type="nucleotide sequence ID" value="NZ_JBHUKS010000033.1"/>
</dbReference>